<dbReference type="Proteomes" id="UP000198519">
    <property type="component" value="Unassembled WGS sequence"/>
</dbReference>
<dbReference type="Pfam" id="PF02322">
    <property type="entry name" value="Cyt_bd_oxida_II"/>
    <property type="match status" value="1"/>
</dbReference>
<proteinExistence type="inferred from homology"/>
<dbReference type="PANTHER" id="PTHR43141:SF4">
    <property type="entry name" value="CYTOCHROME BD2 SUBUNIT II"/>
    <property type="match status" value="1"/>
</dbReference>
<feature type="transmembrane region" description="Helical" evidence="7">
    <location>
        <begin position="117"/>
        <end position="139"/>
    </location>
</feature>
<keyword evidence="5 7" id="KW-1133">Transmembrane helix</keyword>
<dbReference type="NCBIfam" id="TIGR00203">
    <property type="entry name" value="cydB"/>
    <property type="match status" value="1"/>
</dbReference>
<dbReference type="AlphaFoldDB" id="A0A1I4PFX9"/>
<dbReference type="GO" id="GO:0019646">
    <property type="term" value="P:aerobic electron transport chain"/>
    <property type="evidence" value="ECO:0007669"/>
    <property type="project" value="TreeGrafter"/>
</dbReference>
<name>A0A1I4PFX9_9GAMM</name>
<dbReference type="STRING" id="488535.SAMN04487963_1996"/>
<evidence type="ECO:0000256" key="3">
    <source>
        <dbReference type="ARBA" id="ARBA00022475"/>
    </source>
</evidence>
<dbReference type="RefSeq" id="WP_092022016.1">
    <property type="nucleotide sequence ID" value="NZ_FOUE01000002.1"/>
</dbReference>
<dbReference type="GO" id="GO:0009055">
    <property type="term" value="F:electron transfer activity"/>
    <property type="evidence" value="ECO:0007669"/>
    <property type="project" value="TreeGrafter"/>
</dbReference>
<feature type="transmembrane region" description="Helical" evidence="7">
    <location>
        <begin position="230"/>
        <end position="247"/>
    </location>
</feature>
<keyword evidence="9" id="KW-1185">Reference proteome</keyword>
<keyword evidence="6 7" id="KW-0472">Membrane</keyword>
<evidence type="ECO:0000256" key="5">
    <source>
        <dbReference type="ARBA" id="ARBA00022989"/>
    </source>
</evidence>
<sequence>MGVDTALIWAVIILIGTMLYVIADGFDLGVGLLFPSVPNEQHRDRMMASVAPIWDGNETWLVLGGAGLMAAFPLAYSVVLSALYIPILLMLVGLILRGVAFEARAKARDRSRHRWDNAFFGGSLLATLFQGIILGAYLSGIEVEEGRYSGGPWDWISPFSLFCGISLTTAYGLLGCTWLILKTDGPLQDKMRALAGPLSWLLMAAMLTVSIWTPLTHPAIAERWFSLPNLYWLAPLPILSGVTWLILLRSLPKSESSPFIMALTMMGLGFLGLGISLWPNVIPPSIDIWAASSPASSQGFALVGALLIIPVILTYTAWSYYVFRGKVNLEDGYH</sequence>
<feature type="transmembrane region" description="Helical" evidence="7">
    <location>
        <begin position="159"/>
        <end position="181"/>
    </location>
</feature>
<gene>
    <name evidence="8" type="ORF">SAMN04487963_1996</name>
</gene>
<dbReference type="GO" id="GO:0005886">
    <property type="term" value="C:plasma membrane"/>
    <property type="evidence" value="ECO:0007669"/>
    <property type="project" value="UniProtKB-SubCell"/>
</dbReference>
<protein>
    <submittedName>
        <fullName evidence="8">Cytochrome d ubiquinol oxidase subunit II</fullName>
    </submittedName>
</protein>
<reference evidence="9" key="1">
    <citation type="submission" date="2016-10" db="EMBL/GenBank/DDBJ databases">
        <authorList>
            <person name="Varghese N."/>
            <person name="Submissions S."/>
        </authorList>
    </citation>
    <scope>NUCLEOTIDE SEQUENCE [LARGE SCALE GENOMIC DNA]</scope>
    <source>
        <strain evidence="9">CGMCC 1.7061</strain>
    </source>
</reference>
<dbReference type="InterPro" id="IPR003317">
    <property type="entry name" value="Cyt-d_oxidase_su2"/>
</dbReference>
<dbReference type="GO" id="GO:0016682">
    <property type="term" value="F:oxidoreductase activity, acting on diphenols and related substances as donors, oxygen as acceptor"/>
    <property type="evidence" value="ECO:0007669"/>
    <property type="project" value="TreeGrafter"/>
</dbReference>
<dbReference type="GO" id="GO:0070069">
    <property type="term" value="C:cytochrome complex"/>
    <property type="evidence" value="ECO:0007669"/>
    <property type="project" value="TreeGrafter"/>
</dbReference>
<dbReference type="OrthoDB" id="9776710at2"/>
<evidence type="ECO:0000313" key="8">
    <source>
        <dbReference type="EMBL" id="SFM26671.1"/>
    </source>
</evidence>
<comment type="subcellular location">
    <subcellularLocation>
        <location evidence="1">Cell membrane</location>
        <topology evidence="1">Multi-pass membrane protein</topology>
    </subcellularLocation>
</comment>
<keyword evidence="3" id="KW-1003">Cell membrane</keyword>
<feature type="transmembrane region" description="Helical" evidence="7">
    <location>
        <begin position="193"/>
        <end position="215"/>
    </location>
</feature>
<evidence type="ECO:0000256" key="4">
    <source>
        <dbReference type="ARBA" id="ARBA00022692"/>
    </source>
</evidence>
<evidence type="ECO:0000256" key="2">
    <source>
        <dbReference type="ARBA" id="ARBA00007543"/>
    </source>
</evidence>
<feature type="transmembrane region" description="Helical" evidence="7">
    <location>
        <begin position="259"/>
        <end position="279"/>
    </location>
</feature>
<dbReference type="EMBL" id="FOUE01000002">
    <property type="protein sequence ID" value="SFM26671.1"/>
    <property type="molecule type" value="Genomic_DNA"/>
</dbReference>
<dbReference type="PANTHER" id="PTHR43141">
    <property type="entry name" value="CYTOCHROME BD2 SUBUNIT II"/>
    <property type="match status" value="1"/>
</dbReference>
<evidence type="ECO:0000256" key="1">
    <source>
        <dbReference type="ARBA" id="ARBA00004651"/>
    </source>
</evidence>
<evidence type="ECO:0000313" key="9">
    <source>
        <dbReference type="Proteomes" id="UP000198519"/>
    </source>
</evidence>
<comment type="similarity">
    <text evidence="2">Belongs to the cytochrome ubiquinol oxidase subunit 2 family.</text>
</comment>
<evidence type="ECO:0000256" key="6">
    <source>
        <dbReference type="ARBA" id="ARBA00023136"/>
    </source>
</evidence>
<evidence type="ECO:0000256" key="7">
    <source>
        <dbReference type="SAM" id="Phobius"/>
    </source>
</evidence>
<feature type="transmembrane region" description="Helical" evidence="7">
    <location>
        <begin position="6"/>
        <end position="34"/>
    </location>
</feature>
<feature type="transmembrane region" description="Helical" evidence="7">
    <location>
        <begin position="299"/>
        <end position="323"/>
    </location>
</feature>
<feature type="transmembrane region" description="Helical" evidence="7">
    <location>
        <begin position="74"/>
        <end position="96"/>
    </location>
</feature>
<accession>A0A1I4PFX9</accession>
<keyword evidence="4 7" id="KW-0812">Transmembrane</keyword>
<organism evidence="8 9">
    <name type="scientific">Marinobacter zhejiangensis</name>
    <dbReference type="NCBI Taxonomy" id="488535"/>
    <lineage>
        <taxon>Bacteria</taxon>
        <taxon>Pseudomonadati</taxon>
        <taxon>Pseudomonadota</taxon>
        <taxon>Gammaproteobacteria</taxon>
        <taxon>Pseudomonadales</taxon>
        <taxon>Marinobacteraceae</taxon>
        <taxon>Marinobacter</taxon>
    </lineage>
</organism>